<dbReference type="Pfam" id="PF01381">
    <property type="entry name" value="HTH_3"/>
    <property type="match status" value="1"/>
</dbReference>
<evidence type="ECO:0000313" key="3">
    <source>
        <dbReference type="Proteomes" id="UP000242502"/>
    </source>
</evidence>
<dbReference type="AlphaFoldDB" id="A0A1D2QN76"/>
<dbReference type="STRING" id="62101.AB835_11100"/>
<reference evidence="2 3" key="1">
    <citation type="journal article" date="2016" name="Appl. Environ. Microbiol.">
        <title>Lack of Overt Genome Reduction in the Bryostatin-Producing Bryozoan Symbiont "Candidatus Endobugula sertula".</title>
        <authorList>
            <person name="Miller I.J."/>
            <person name="Vanee N."/>
            <person name="Fong S.S."/>
            <person name="Lim-Fong G.E."/>
            <person name="Kwan J.C."/>
        </authorList>
    </citation>
    <scope>NUCLEOTIDE SEQUENCE [LARGE SCALE GENOMIC DNA]</scope>
    <source>
        <strain evidence="2">AB1-4</strain>
    </source>
</reference>
<dbReference type="CDD" id="cd00093">
    <property type="entry name" value="HTH_XRE"/>
    <property type="match status" value="1"/>
</dbReference>
<dbReference type="EMBL" id="MDLC01000042">
    <property type="protein sequence ID" value="ODS23028.1"/>
    <property type="molecule type" value="Genomic_DNA"/>
</dbReference>
<accession>A0A1D2QN76</accession>
<evidence type="ECO:0000313" key="2">
    <source>
        <dbReference type="EMBL" id="ODS23028.1"/>
    </source>
</evidence>
<evidence type="ECO:0000259" key="1">
    <source>
        <dbReference type="Pfam" id="PF01381"/>
    </source>
</evidence>
<dbReference type="GO" id="GO:0003677">
    <property type="term" value="F:DNA binding"/>
    <property type="evidence" value="ECO:0007669"/>
    <property type="project" value="InterPro"/>
</dbReference>
<dbReference type="Proteomes" id="UP000242502">
    <property type="component" value="Unassembled WGS sequence"/>
</dbReference>
<comment type="caution">
    <text evidence="2">The sequence shown here is derived from an EMBL/GenBank/DDBJ whole genome shotgun (WGS) entry which is preliminary data.</text>
</comment>
<gene>
    <name evidence="2" type="ORF">AB835_11100</name>
</gene>
<feature type="domain" description="HTH cro/C1-type" evidence="1">
    <location>
        <begin position="12"/>
        <end position="43"/>
    </location>
</feature>
<organism evidence="2 3">
    <name type="scientific">Candidatus Endobugula sertula</name>
    <name type="common">Bugula neritina bacterial symbiont</name>
    <dbReference type="NCBI Taxonomy" id="62101"/>
    <lineage>
        <taxon>Bacteria</taxon>
        <taxon>Pseudomonadati</taxon>
        <taxon>Pseudomonadota</taxon>
        <taxon>Gammaproteobacteria</taxon>
        <taxon>Cellvibrionales</taxon>
        <taxon>Cellvibrionaceae</taxon>
        <taxon>Candidatus Endobugula</taxon>
    </lineage>
</organism>
<dbReference type="Gene3D" id="1.10.260.40">
    <property type="entry name" value="lambda repressor-like DNA-binding domains"/>
    <property type="match status" value="1"/>
</dbReference>
<protein>
    <recommendedName>
        <fullName evidence="1">HTH cro/C1-type domain-containing protein</fullName>
    </recommendedName>
</protein>
<dbReference type="InterPro" id="IPR010982">
    <property type="entry name" value="Lambda_DNA-bd_dom_sf"/>
</dbReference>
<name>A0A1D2QN76_9GAMM</name>
<proteinExistence type="predicted"/>
<sequence length="194" mass="22132">MQTLLQPEQSIEARELLNLSQAKETGVNRAYLSQFENGKRILKDAENDALINYYDEQGLDVDALRQKANQEEQKIPINPDLTPVYSINPYRIRDGIVISSHLANDTVEALMNEYHNLDSQIEQALEQPIVRGLFGLSRADTTEKAIQTLLDCYRQRHIKLVLQGRESEQPEKTVDDSDIKTVDEFINTNNMNAS</sequence>
<dbReference type="SUPFAM" id="SSF47413">
    <property type="entry name" value="lambda repressor-like DNA-binding domains"/>
    <property type="match status" value="1"/>
</dbReference>
<dbReference type="InterPro" id="IPR001387">
    <property type="entry name" value="Cro/C1-type_HTH"/>
</dbReference>